<keyword evidence="4" id="KW-1185">Reference proteome</keyword>
<organism evidence="3 4">
    <name type="scientific">Nitratireductor pacificus pht-3B</name>
    <dbReference type="NCBI Taxonomy" id="391937"/>
    <lineage>
        <taxon>Bacteria</taxon>
        <taxon>Pseudomonadati</taxon>
        <taxon>Pseudomonadota</taxon>
        <taxon>Alphaproteobacteria</taxon>
        <taxon>Hyphomicrobiales</taxon>
        <taxon>Phyllobacteriaceae</taxon>
        <taxon>Nitratireductor</taxon>
    </lineage>
</organism>
<evidence type="ECO:0000256" key="2">
    <source>
        <dbReference type="SAM" id="Phobius"/>
    </source>
</evidence>
<dbReference type="AlphaFoldDB" id="K2M809"/>
<reference evidence="3 4" key="1">
    <citation type="journal article" date="2012" name="J. Bacteriol.">
        <title>Genome Sequence of Nitratireductor pacificus Type Strain pht-3B.</title>
        <authorList>
            <person name="Lai Q."/>
            <person name="Li G."/>
            <person name="Shao Z."/>
        </authorList>
    </citation>
    <scope>NUCLEOTIDE SEQUENCE [LARGE SCALE GENOMIC DNA]</scope>
    <source>
        <strain evidence="4">pht-3B</strain>
    </source>
</reference>
<evidence type="ECO:0000313" key="3">
    <source>
        <dbReference type="EMBL" id="EKF17090.1"/>
    </source>
</evidence>
<feature type="transmembrane region" description="Helical" evidence="2">
    <location>
        <begin position="57"/>
        <end position="79"/>
    </location>
</feature>
<dbReference type="eggNOG" id="COG1357">
    <property type="taxonomic scope" value="Bacteria"/>
</dbReference>
<dbReference type="RefSeq" id="WP_008599092.1">
    <property type="nucleotide sequence ID" value="NZ_AMRM01000030.1"/>
</dbReference>
<sequence length="349" mass="38333">MTRKAAETPDQKQSEAAPAAPPPETAPIPKPKRTHGLAYRMAEALDHWVKTNPFSRLTGLLFAVVGGIVLIGTGMQIILDYQDRAEDRLARAWETAMRPVAGNTGKGAAISFLLLQGQNLTGLDVSCQRMQGGWDAAERKCRARPVLSDLSVPEGMEDLTKRWDLSGTEVSRADMKGVSLTAFSGRDTNFIGGDLREARLEGDLENAAFYGVLLADAVLKYRPSTADAPALDPTFSIIRSEISDLIIWTTIEEGVLLSENFAWADQPPWRANSEFDETQLALAEVKYCDPTGKRKMLREPIGVAAGDPSKPPNLREPALLVEADRCREMTEAEARLAFPEAWKEIERPD</sequence>
<dbReference type="Proteomes" id="UP000006786">
    <property type="component" value="Unassembled WGS sequence"/>
</dbReference>
<accession>K2M809</accession>
<dbReference type="EMBL" id="AMRM01000030">
    <property type="protein sequence ID" value="EKF17090.1"/>
    <property type="molecule type" value="Genomic_DNA"/>
</dbReference>
<evidence type="ECO:0000256" key="1">
    <source>
        <dbReference type="SAM" id="MobiDB-lite"/>
    </source>
</evidence>
<gene>
    <name evidence="3" type="ORF">NA2_20008</name>
</gene>
<feature type="region of interest" description="Disordered" evidence="1">
    <location>
        <begin position="1"/>
        <end position="32"/>
    </location>
</feature>
<keyword evidence="2" id="KW-0812">Transmembrane</keyword>
<feature type="compositionally biased region" description="Basic and acidic residues" evidence="1">
    <location>
        <begin position="1"/>
        <end position="13"/>
    </location>
</feature>
<feature type="compositionally biased region" description="Pro residues" evidence="1">
    <location>
        <begin position="19"/>
        <end position="29"/>
    </location>
</feature>
<dbReference type="Gene3D" id="2.160.20.80">
    <property type="entry name" value="E3 ubiquitin-protein ligase SopA"/>
    <property type="match status" value="1"/>
</dbReference>
<name>K2M809_9HYPH</name>
<dbReference type="SUPFAM" id="SSF141571">
    <property type="entry name" value="Pentapeptide repeat-like"/>
    <property type="match status" value="1"/>
</dbReference>
<dbReference type="PATRIC" id="fig|391937.3.peg.4101"/>
<keyword evidence="2" id="KW-0472">Membrane</keyword>
<protein>
    <submittedName>
        <fullName evidence="3">Pentapeptide repeat-containing protein</fullName>
    </submittedName>
</protein>
<proteinExistence type="predicted"/>
<dbReference type="OrthoDB" id="8084215at2"/>
<comment type="caution">
    <text evidence="3">The sequence shown here is derived from an EMBL/GenBank/DDBJ whole genome shotgun (WGS) entry which is preliminary data.</text>
</comment>
<evidence type="ECO:0000313" key="4">
    <source>
        <dbReference type="Proteomes" id="UP000006786"/>
    </source>
</evidence>
<keyword evidence="2" id="KW-1133">Transmembrane helix</keyword>